<evidence type="ECO:0000256" key="1">
    <source>
        <dbReference type="SAM" id="Phobius"/>
    </source>
</evidence>
<keyword evidence="1" id="KW-1133">Transmembrane helix</keyword>
<reference evidence="2" key="2">
    <citation type="journal article" date="2015" name="Fish Shellfish Immunol.">
        <title>Early steps in the European eel (Anguilla anguilla)-Vibrio vulnificus interaction in the gills: Role of the RtxA13 toxin.</title>
        <authorList>
            <person name="Callol A."/>
            <person name="Pajuelo D."/>
            <person name="Ebbesson L."/>
            <person name="Teles M."/>
            <person name="MacKenzie S."/>
            <person name="Amaro C."/>
        </authorList>
    </citation>
    <scope>NUCLEOTIDE SEQUENCE</scope>
</reference>
<keyword evidence="1" id="KW-0812">Transmembrane</keyword>
<proteinExistence type="predicted"/>
<dbReference type="EMBL" id="GBXM01043514">
    <property type="protein sequence ID" value="JAH65063.1"/>
    <property type="molecule type" value="Transcribed_RNA"/>
</dbReference>
<keyword evidence="1" id="KW-0472">Membrane</keyword>
<reference evidence="2" key="1">
    <citation type="submission" date="2014-11" db="EMBL/GenBank/DDBJ databases">
        <authorList>
            <person name="Amaro Gonzalez C."/>
        </authorList>
    </citation>
    <scope>NUCLEOTIDE SEQUENCE</scope>
</reference>
<name>A0A0E9UJ88_ANGAN</name>
<dbReference type="AlphaFoldDB" id="A0A0E9UJ88"/>
<protein>
    <submittedName>
        <fullName evidence="2">Uncharacterized protein</fullName>
    </submittedName>
</protein>
<sequence length="57" mass="6426">MNGWMDHSVLNFASQATVNSCLFCIVFFLIIWLIIRCADSVRPPATPTKIKTWPLAS</sequence>
<evidence type="ECO:0000313" key="2">
    <source>
        <dbReference type="EMBL" id="JAH65063.1"/>
    </source>
</evidence>
<feature type="transmembrane region" description="Helical" evidence="1">
    <location>
        <begin position="12"/>
        <end position="35"/>
    </location>
</feature>
<organism evidence="2">
    <name type="scientific">Anguilla anguilla</name>
    <name type="common">European freshwater eel</name>
    <name type="synonym">Muraena anguilla</name>
    <dbReference type="NCBI Taxonomy" id="7936"/>
    <lineage>
        <taxon>Eukaryota</taxon>
        <taxon>Metazoa</taxon>
        <taxon>Chordata</taxon>
        <taxon>Craniata</taxon>
        <taxon>Vertebrata</taxon>
        <taxon>Euteleostomi</taxon>
        <taxon>Actinopterygii</taxon>
        <taxon>Neopterygii</taxon>
        <taxon>Teleostei</taxon>
        <taxon>Anguilliformes</taxon>
        <taxon>Anguillidae</taxon>
        <taxon>Anguilla</taxon>
    </lineage>
</organism>
<accession>A0A0E9UJ88</accession>